<dbReference type="InterPro" id="IPR013216">
    <property type="entry name" value="Methyltransf_11"/>
</dbReference>
<evidence type="ECO:0000313" key="6">
    <source>
        <dbReference type="Proteomes" id="UP000580250"/>
    </source>
</evidence>
<comment type="similarity">
    <text evidence="2">Belongs to the class I-like SAM-binding methyltransferase superfamily. Erg6/SMT family.</text>
</comment>
<dbReference type="GO" id="GO:0016126">
    <property type="term" value="P:sterol biosynthetic process"/>
    <property type="evidence" value="ECO:0007669"/>
    <property type="project" value="TreeGrafter"/>
</dbReference>
<evidence type="ECO:0000259" key="4">
    <source>
        <dbReference type="Pfam" id="PF08241"/>
    </source>
</evidence>
<feature type="transmembrane region" description="Helical" evidence="3">
    <location>
        <begin position="12"/>
        <end position="31"/>
    </location>
</feature>
<dbReference type="EMBL" id="CAJEWN010001265">
    <property type="protein sequence ID" value="CAD2195984.1"/>
    <property type="molecule type" value="Genomic_DNA"/>
</dbReference>
<reference evidence="5 6" key="1">
    <citation type="submission" date="2020-08" db="EMBL/GenBank/DDBJ databases">
        <authorList>
            <person name="Koutsovoulos G."/>
            <person name="Danchin GJ E."/>
        </authorList>
    </citation>
    <scope>NUCLEOTIDE SEQUENCE [LARGE SCALE GENOMIC DNA]</scope>
</reference>
<organism evidence="5 6">
    <name type="scientific">Meloidogyne enterolobii</name>
    <name type="common">Root-knot nematode worm</name>
    <name type="synonym">Meloidogyne mayaguensis</name>
    <dbReference type="NCBI Taxonomy" id="390850"/>
    <lineage>
        <taxon>Eukaryota</taxon>
        <taxon>Metazoa</taxon>
        <taxon>Ecdysozoa</taxon>
        <taxon>Nematoda</taxon>
        <taxon>Chromadorea</taxon>
        <taxon>Rhabditida</taxon>
        <taxon>Tylenchina</taxon>
        <taxon>Tylenchomorpha</taxon>
        <taxon>Tylenchoidea</taxon>
        <taxon>Meloidogynidae</taxon>
        <taxon>Meloidogyninae</taxon>
        <taxon>Meloidogyne</taxon>
    </lineage>
</organism>
<gene>
    <name evidence="5" type="ORF">MENT_LOCUS49112</name>
</gene>
<evidence type="ECO:0000256" key="1">
    <source>
        <dbReference type="ARBA" id="ARBA00022679"/>
    </source>
</evidence>
<dbReference type="InterPro" id="IPR050447">
    <property type="entry name" value="Erg6_SMT_methyltransf"/>
</dbReference>
<keyword evidence="3" id="KW-0472">Membrane</keyword>
<dbReference type="PANTHER" id="PTHR44068">
    <property type="entry name" value="ZGC:194242"/>
    <property type="match status" value="1"/>
</dbReference>
<name>A0A6V7X9L9_MELEN</name>
<comment type="caution">
    <text evidence="5">The sequence shown here is derived from an EMBL/GenBank/DDBJ whole genome shotgun (WGS) entry which is preliminary data.</text>
</comment>
<dbReference type="Gene3D" id="3.40.50.150">
    <property type="entry name" value="Vaccinia Virus protein VP39"/>
    <property type="match status" value="1"/>
</dbReference>
<dbReference type="Pfam" id="PF08241">
    <property type="entry name" value="Methyltransf_11"/>
    <property type="match status" value="1"/>
</dbReference>
<dbReference type="Proteomes" id="UP000580250">
    <property type="component" value="Unassembled WGS sequence"/>
</dbReference>
<sequence length="293" mass="33286">MSLFIYFKKIFKLICSLWINLFNNLLLYPLLGLLQKEGIFDIYFFNHGYVEDEDENNNNKLSQPNSLTKFVQSVGNFPKGIEGDALHAHCLLYEITLAQCPLYESLKGLKLLEVGCGPGGGLNWIKVAHPEIGSLYGLDRHPPPSASLSLGINVISGVAEKLPFADCSFDIIINVESSHCYGEGEMKFFHEVSRVLKKGGYLCWTDIRTSKGLKLTLEYAENSKLKLISPLTKINKQILRGIKKTSSRYELLLERAPFWIRIFGNNFRKVFAPNREKLENGEHLYMLGCWQKS</sequence>
<accession>A0A6V7X9L9</accession>
<dbReference type="AlphaFoldDB" id="A0A6V7X9L9"/>
<keyword evidence="3" id="KW-0812">Transmembrane</keyword>
<keyword evidence="1" id="KW-0808">Transferase</keyword>
<feature type="domain" description="Methyltransferase type 11" evidence="4">
    <location>
        <begin position="112"/>
        <end position="203"/>
    </location>
</feature>
<proteinExistence type="inferred from homology"/>
<keyword evidence="3" id="KW-1133">Transmembrane helix</keyword>
<evidence type="ECO:0000313" key="5">
    <source>
        <dbReference type="EMBL" id="CAD2195984.1"/>
    </source>
</evidence>
<dbReference type="CDD" id="cd02440">
    <property type="entry name" value="AdoMet_MTases"/>
    <property type="match status" value="1"/>
</dbReference>
<dbReference type="GO" id="GO:0005783">
    <property type="term" value="C:endoplasmic reticulum"/>
    <property type="evidence" value="ECO:0007669"/>
    <property type="project" value="TreeGrafter"/>
</dbReference>
<evidence type="ECO:0000256" key="3">
    <source>
        <dbReference type="SAM" id="Phobius"/>
    </source>
</evidence>
<dbReference type="SUPFAM" id="SSF53335">
    <property type="entry name" value="S-adenosyl-L-methionine-dependent methyltransferases"/>
    <property type="match status" value="1"/>
</dbReference>
<protein>
    <recommendedName>
        <fullName evidence="4">Methyltransferase type 11 domain-containing protein</fullName>
    </recommendedName>
</protein>
<dbReference type="InterPro" id="IPR029063">
    <property type="entry name" value="SAM-dependent_MTases_sf"/>
</dbReference>
<dbReference type="GO" id="GO:0003838">
    <property type="term" value="F:sterol 24-C-methyltransferase activity"/>
    <property type="evidence" value="ECO:0007669"/>
    <property type="project" value="TreeGrafter"/>
</dbReference>
<dbReference type="OrthoDB" id="506498at2759"/>
<dbReference type="PANTHER" id="PTHR44068:SF1">
    <property type="entry name" value="HYPOTHETICAL LOC100005854"/>
    <property type="match status" value="1"/>
</dbReference>
<evidence type="ECO:0000256" key="2">
    <source>
        <dbReference type="ARBA" id="ARBA00038188"/>
    </source>
</evidence>